<organism evidence="1 2">
    <name type="scientific">Anaerotruncus colihominis DSM 17241</name>
    <dbReference type="NCBI Taxonomy" id="445972"/>
    <lineage>
        <taxon>Bacteria</taxon>
        <taxon>Bacillati</taxon>
        <taxon>Bacillota</taxon>
        <taxon>Clostridia</taxon>
        <taxon>Eubacteriales</taxon>
        <taxon>Oscillospiraceae</taxon>
        <taxon>Anaerotruncus</taxon>
    </lineage>
</organism>
<dbReference type="HOGENOM" id="CLU_2535250_0_0_9"/>
<dbReference type="EMBL" id="ABGD02000014">
    <property type="protein sequence ID" value="EDS11213.1"/>
    <property type="molecule type" value="Genomic_DNA"/>
</dbReference>
<keyword evidence="2" id="KW-1185">Reference proteome</keyword>
<gene>
    <name evidence="1" type="ORF">ANACOL_01833</name>
</gene>
<comment type="caution">
    <text evidence="1">The sequence shown here is derived from an EMBL/GenBank/DDBJ whole genome shotgun (WGS) entry which is preliminary data.</text>
</comment>
<dbReference type="AlphaFoldDB" id="B0PAN3"/>
<evidence type="ECO:0000313" key="2">
    <source>
        <dbReference type="Proteomes" id="UP000003803"/>
    </source>
</evidence>
<accession>B0PAN3</accession>
<name>B0PAN3_9FIRM</name>
<sequence length="83" mass="9502">MINQDLQRAIGQTAQIEPWEIISGYDFGCIFYANRKCNLDGDFCPEGPGCPYECHPSDSDRIRELMQAEKDGRIVLLPYKRGF</sequence>
<protein>
    <submittedName>
        <fullName evidence="1">Uncharacterized protein</fullName>
    </submittedName>
</protein>
<evidence type="ECO:0000313" key="1">
    <source>
        <dbReference type="EMBL" id="EDS11213.1"/>
    </source>
</evidence>
<reference evidence="1" key="1">
    <citation type="submission" date="2007-11" db="EMBL/GenBank/DDBJ databases">
        <authorList>
            <person name="Fulton L."/>
            <person name="Clifton S."/>
            <person name="Fulton B."/>
            <person name="Xu J."/>
            <person name="Minx P."/>
            <person name="Pepin K.H."/>
            <person name="Johnson M."/>
            <person name="Thiruvilangam P."/>
            <person name="Bhonagiri V."/>
            <person name="Nash W.E."/>
            <person name="Mardis E.R."/>
            <person name="Wilson R.K."/>
        </authorList>
    </citation>
    <scope>NUCLEOTIDE SEQUENCE [LARGE SCALE GENOMIC DNA]</scope>
    <source>
        <strain evidence="1">DSM 17241</strain>
    </source>
</reference>
<dbReference type="Proteomes" id="UP000003803">
    <property type="component" value="Unassembled WGS sequence"/>
</dbReference>
<proteinExistence type="predicted"/>
<reference evidence="1" key="2">
    <citation type="submission" date="2013-09" db="EMBL/GenBank/DDBJ databases">
        <title>Draft genome sequence of Anaerotruncus colihominis(DSM 17241).</title>
        <authorList>
            <person name="Sudarsanam P."/>
            <person name="Ley R."/>
            <person name="Guruge J."/>
            <person name="Turnbaugh P.J."/>
            <person name="Mahowald M."/>
            <person name="Liep D."/>
            <person name="Gordon J."/>
        </authorList>
    </citation>
    <scope>NUCLEOTIDE SEQUENCE</scope>
    <source>
        <strain evidence="1">DSM 17241</strain>
    </source>
</reference>